<name>A0A0S3F5H3_9SPHN</name>
<protein>
    <submittedName>
        <fullName evidence="2">1,2-oxophytodienoate reductase</fullName>
    </submittedName>
</protein>
<dbReference type="OrthoDB" id="9804454at2"/>
<evidence type="ECO:0000259" key="1">
    <source>
        <dbReference type="Pfam" id="PF00724"/>
    </source>
</evidence>
<keyword evidence="3" id="KW-1185">Reference proteome</keyword>
<dbReference type="Proteomes" id="UP000056968">
    <property type="component" value="Chromosome"/>
</dbReference>
<dbReference type="PANTHER" id="PTHR22893">
    <property type="entry name" value="NADH OXIDOREDUCTASE-RELATED"/>
    <property type="match status" value="1"/>
</dbReference>
<organism evidence="2 3">
    <name type="scientific">Sphingobium baderi</name>
    <dbReference type="NCBI Taxonomy" id="1332080"/>
    <lineage>
        <taxon>Bacteria</taxon>
        <taxon>Pseudomonadati</taxon>
        <taxon>Pseudomonadota</taxon>
        <taxon>Alphaproteobacteria</taxon>
        <taxon>Sphingomonadales</taxon>
        <taxon>Sphingomonadaceae</taxon>
        <taxon>Sphingobium</taxon>
    </lineage>
</organism>
<dbReference type="RefSeq" id="WP_062067848.1">
    <property type="nucleotide sequence ID" value="NZ_CP013264.1"/>
</dbReference>
<reference evidence="2 3" key="1">
    <citation type="submission" date="2015-11" db="EMBL/GenBank/DDBJ databases">
        <title>A Two-component Flavoprotein Monooxygenase System MeaXY Responsible for para-Hydroxylation of 2-Methyl-6-ethylaniline and 2,6-Diethylaniline in Sphingobium baderi DE-13.</title>
        <authorList>
            <person name="Cheng M."/>
            <person name="Meng Q."/>
            <person name="Yang Y."/>
            <person name="Chu C."/>
            <person name="Yan X."/>
            <person name="He J."/>
            <person name="Li S."/>
        </authorList>
    </citation>
    <scope>NUCLEOTIDE SEQUENCE [LARGE SCALE GENOMIC DNA]</scope>
    <source>
        <strain evidence="2 3">DE-13</strain>
    </source>
</reference>
<dbReference type="EMBL" id="CP013264">
    <property type="protein sequence ID" value="ALR22776.1"/>
    <property type="molecule type" value="Genomic_DNA"/>
</dbReference>
<dbReference type="SUPFAM" id="SSF51395">
    <property type="entry name" value="FMN-linked oxidoreductases"/>
    <property type="match status" value="1"/>
</dbReference>
<dbReference type="FunFam" id="3.20.20.70:FF:000262">
    <property type="entry name" value="NADH:flavin oxidoreductase"/>
    <property type="match status" value="1"/>
</dbReference>
<feature type="domain" description="NADH:flavin oxidoreductase/NADH oxidase N-terminal" evidence="1">
    <location>
        <begin position="5"/>
        <end position="256"/>
    </location>
</feature>
<dbReference type="InterPro" id="IPR001155">
    <property type="entry name" value="OxRdtase_FMN_N"/>
</dbReference>
<dbReference type="GO" id="GO:0005829">
    <property type="term" value="C:cytosol"/>
    <property type="evidence" value="ECO:0007669"/>
    <property type="project" value="TreeGrafter"/>
</dbReference>
<dbReference type="InterPro" id="IPR045247">
    <property type="entry name" value="Oye-like"/>
</dbReference>
<gene>
    <name evidence="2" type="ORF">ATN00_19065</name>
</gene>
<evidence type="ECO:0000313" key="3">
    <source>
        <dbReference type="Proteomes" id="UP000056968"/>
    </source>
</evidence>
<dbReference type="Pfam" id="PF00724">
    <property type="entry name" value="Oxidored_FMN"/>
    <property type="match status" value="1"/>
</dbReference>
<dbReference type="InterPro" id="IPR013785">
    <property type="entry name" value="Aldolase_TIM"/>
</dbReference>
<sequence length="382" mass="40795">MQDILFSPFSIGKVRLDNRIVMAPMTRNRSPGGVPNDAVIAYYRRRAEAGVGLIVTEGVGIQHGSALGGGSMKERDVPFLYGDAALAGWRAVVDAVHGAGGRIFPQLWHMGPIREDGTGPYPQVPSSRPSGLWGPAGRRSTVPDDYVARVLPERKAMTDGEIADVIAAFADAARNAVLTGFDGIAIHGAHGYLIDSFLWAETNRRNDRWGGDLAGRSAFAAAVVSAIRGAVGGDVPIMFRFSQWKQQDYQALLARTPGELETMLRPLVDAGVDIFDASTRKFDMPAFDGSDLTLAGWARQLTGLPAMAVGGVGLDRDLYGSYAAGGSAGIDNLAGVRRRMTAGEFDLIGVGRALIADPQWARKAERGESFLPFDPATVRNLV</sequence>
<proteinExistence type="predicted"/>
<dbReference type="PANTHER" id="PTHR22893:SF55">
    <property type="entry name" value="OXIDOREDUCTASE-RELATED"/>
    <property type="match status" value="1"/>
</dbReference>
<evidence type="ECO:0000313" key="2">
    <source>
        <dbReference type="EMBL" id="ALR22776.1"/>
    </source>
</evidence>
<dbReference type="KEGG" id="sbd:ATN00_19065"/>
<dbReference type="GO" id="GO:0016491">
    <property type="term" value="F:oxidoreductase activity"/>
    <property type="evidence" value="ECO:0007669"/>
    <property type="project" value="InterPro"/>
</dbReference>
<dbReference type="AlphaFoldDB" id="A0A0S3F5H3"/>
<dbReference type="Gene3D" id="3.20.20.70">
    <property type="entry name" value="Aldolase class I"/>
    <property type="match status" value="1"/>
</dbReference>
<accession>A0A0S3F5H3</accession>
<dbReference type="STRING" id="1332080.ATN00_19065"/>
<dbReference type="GO" id="GO:0010181">
    <property type="term" value="F:FMN binding"/>
    <property type="evidence" value="ECO:0007669"/>
    <property type="project" value="InterPro"/>
</dbReference>